<dbReference type="PANTHER" id="PTHR46599:SF3">
    <property type="entry name" value="PIGGYBAC TRANSPOSABLE ELEMENT-DERIVED PROTEIN 4"/>
    <property type="match status" value="1"/>
</dbReference>
<dbReference type="EMBL" id="VYZN01000468">
    <property type="protein sequence ID" value="KAE9523032.1"/>
    <property type="molecule type" value="Genomic_DNA"/>
</dbReference>
<feature type="domain" description="PiggyBac transposable element-derived protein" evidence="1">
    <location>
        <begin position="2"/>
        <end position="210"/>
    </location>
</feature>
<organism evidence="2 3">
    <name type="scientific">Aphis glycines</name>
    <name type="common">Soybean aphid</name>
    <dbReference type="NCBI Taxonomy" id="307491"/>
    <lineage>
        <taxon>Eukaryota</taxon>
        <taxon>Metazoa</taxon>
        <taxon>Ecdysozoa</taxon>
        <taxon>Arthropoda</taxon>
        <taxon>Hexapoda</taxon>
        <taxon>Insecta</taxon>
        <taxon>Pterygota</taxon>
        <taxon>Neoptera</taxon>
        <taxon>Paraneoptera</taxon>
        <taxon>Hemiptera</taxon>
        <taxon>Sternorrhyncha</taxon>
        <taxon>Aphidomorpha</taxon>
        <taxon>Aphidoidea</taxon>
        <taxon>Aphididae</taxon>
        <taxon>Aphidini</taxon>
        <taxon>Aphis</taxon>
        <taxon>Aphis</taxon>
    </lineage>
</organism>
<evidence type="ECO:0000313" key="3">
    <source>
        <dbReference type="Proteomes" id="UP000475862"/>
    </source>
</evidence>
<proteinExistence type="predicted"/>
<accession>A0A6G0SXP1</accession>
<keyword evidence="3" id="KW-1185">Reference proteome</keyword>
<evidence type="ECO:0000259" key="1">
    <source>
        <dbReference type="Pfam" id="PF13843"/>
    </source>
</evidence>
<gene>
    <name evidence="2" type="ORF">AGLY_016663</name>
</gene>
<dbReference type="OrthoDB" id="6610394at2759"/>
<dbReference type="Proteomes" id="UP000475862">
    <property type="component" value="Unassembled WGS sequence"/>
</dbReference>
<dbReference type="InterPro" id="IPR029526">
    <property type="entry name" value="PGBD"/>
</dbReference>
<dbReference type="Pfam" id="PF13843">
    <property type="entry name" value="DDE_Tnp_1_7"/>
    <property type="match status" value="1"/>
</dbReference>
<reference evidence="2 3" key="1">
    <citation type="submission" date="2019-08" db="EMBL/GenBank/DDBJ databases">
        <title>The genome of the soybean aphid Biotype 1, its phylome, world population structure and adaptation to the North American continent.</title>
        <authorList>
            <person name="Giordano R."/>
            <person name="Donthu R.K."/>
            <person name="Hernandez A.G."/>
            <person name="Wright C.L."/>
            <person name="Zimin A.V."/>
        </authorList>
    </citation>
    <scope>NUCLEOTIDE SEQUENCE [LARGE SCALE GENOMIC DNA]</scope>
    <source>
        <tissue evidence="2">Whole aphids</tissue>
    </source>
</reference>
<protein>
    <recommendedName>
        <fullName evidence="1">PiggyBac transposable element-derived protein domain-containing protein</fullName>
    </recommendedName>
</protein>
<comment type="caution">
    <text evidence="2">The sequence shown here is derived from an EMBL/GenBank/DDBJ whole genome shotgun (WGS) entry which is preliminary data.</text>
</comment>
<dbReference type="AlphaFoldDB" id="A0A6G0SXP1"/>
<evidence type="ECO:0000313" key="2">
    <source>
        <dbReference type="EMBL" id="KAE9523032.1"/>
    </source>
</evidence>
<dbReference type="PANTHER" id="PTHR46599">
    <property type="entry name" value="PIGGYBAC TRANSPOSABLE ELEMENT-DERIVED PROTEIN 4"/>
    <property type="match status" value="1"/>
</dbReference>
<sequence length="280" mass="32641">MDYFKLFFTDEIIELMVIETNRNTQHFLNTQKVSPVSRFLFWQPINNNYMEKFMGLLLWMGLVKMTSIADYWKKAERYKNSVASNTMSRNKFELILRFWHFEDNKTANKADRLYKGRKLLNMANELVKNIHKPGEIIAYIPNKTHKYGVKFFKVYGSNIYTYKIIIYEGKQSKPGEALSETIVTSLCENYLNKGRTIVTDNFYTSVPLARFFPKTIIGKKLKKGEFVGVENESVTFNTTSIKYDPGKKNRNHEGIFKPGTILLYNTEKAGIDLSDQLASY</sequence>
<name>A0A6G0SXP1_APHGL</name>